<dbReference type="InterPro" id="IPR025943">
    <property type="entry name" value="Sigma_54_int_dom_ATP-bd_2"/>
</dbReference>
<dbReference type="Pfam" id="PF25601">
    <property type="entry name" value="AAA_lid_14"/>
    <property type="match status" value="1"/>
</dbReference>
<dbReference type="Gene3D" id="1.10.10.60">
    <property type="entry name" value="Homeodomain-like"/>
    <property type="match status" value="1"/>
</dbReference>
<dbReference type="InterPro" id="IPR025662">
    <property type="entry name" value="Sigma_54_int_dom_ATP-bd_1"/>
</dbReference>
<proteinExistence type="predicted"/>
<evidence type="ECO:0000259" key="7">
    <source>
        <dbReference type="PROSITE" id="PS50045"/>
    </source>
</evidence>
<evidence type="ECO:0000313" key="12">
    <source>
        <dbReference type="Proteomes" id="UP000250928"/>
    </source>
</evidence>
<dbReference type="InterPro" id="IPR025944">
    <property type="entry name" value="Sigma_54_int_dom_CS"/>
</dbReference>
<dbReference type="SMART" id="SM00382">
    <property type="entry name" value="AAA"/>
    <property type="match status" value="1"/>
</dbReference>
<dbReference type="GO" id="GO:0000160">
    <property type="term" value="P:phosphorelay signal transduction system"/>
    <property type="evidence" value="ECO:0007669"/>
    <property type="project" value="InterPro"/>
</dbReference>
<evidence type="ECO:0000313" key="10">
    <source>
        <dbReference type="EMBL" id="PUE01889.1"/>
    </source>
</evidence>
<dbReference type="InterPro" id="IPR009057">
    <property type="entry name" value="Homeodomain-like_sf"/>
</dbReference>
<keyword evidence="5" id="KW-0804">Transcription</keyword>
<dbReference type="InterPro" id="IPR003593">
    <property type="entry name" value="AAA+_ATPase"/>
</dbReference>
<dbReference type="AlphaFoldDB" id="A0A657PY99"/>
<dbReference type="SUPFAM" id="SSF52540">
    <property type="entry name" value="P-loop containing nucleoside triphosphate hydrolases"/>
    <property type="match status" value="1"/>
</dbReference>
<dbReference type="Pfam" id="PF00158">
    <property type="entry name" value="Sigma54_activat"/>
    <property type="match status" value="1"/>
</dbReference>
<dbReference type="SUPFAM" id="SSF46689">
    <property type="entry name" value="Homeodomain-like"/>
    <property type="match status" value="1"/>
</dbReference>
<feature type="modified residue" description="4-aspartylphosphate" evidence="6">
    <location>
        <position position="53"/>
    </location>
</feature>
<keyword evidence="2" id="KW-0067">ATP-binding</keyword>
<dbReference type="PROSITE" id="PS00688">
    <property type="entry name" value="SIGMA54_INTERACT_3"/>
    <property type="match status" value="1"/>
</dbReference>
<dbReference type="PROSITE" id="PS00675">
    <property type="entry name" value="SIGMA54_INTERACT_1"/>
    <property type="match status" value="1"/>
</dbReference>
<evidence type="ECO:0000256" key="6">
    <source>
        <dbReference type="PROSITE-ProRule" id="PRU00169"/>
    </source>
</evidence>
<dbReference type="PANTHER" id="PTHR32071:SF113">
    <property type="entry name" value="ALGINATE BIOSYNTHESIS TRANSCRIPTIONAL REGULATORY PROTEIN ALGB"/>
    <property type="match status" value="1"/>
</dbReference>
<protein>
    <submittedName>
        <fullName evidence="9 10">Fis family transcriptional regulator</fullName>
    </submittedName>
</protein>
<dbReference type="SUPFAM" id="SSF52172">
    <property type="entry name" value="CheY-like"/>
    <property type="match status" value="1"/>
</dbReference>
<evidence type="ECO:0000259" key="8">
    <source>
        <dbReference type="PROSITE" id="PS50110"/>
    </source>
</evidence>
<feature type="domain" description="Response regulatory" evidence="8">
    <location>
        <begin position="4"/>
        <end position="115"/>
    </location>
</feature>
<dbReference type="PROSITE" id="PS00676">
    <property type="entry name" value="SIGMA54_INTERACT_2"/>
    <property type="match status" value="1"/>
</dbReference>
<comment type="caution">
    <text evidence="10">The sequence shown here is derived from an EMBL/GenBank/DDBJ whole genome shotgun (WGS) entry which is preliminary data.</text>
</comment>
<dbReference type="SMART" id="SM00448">
    <property type="entry name" value="REC"/>
    <property type="match status" value="1"/>
</dbReference>
<dbReference type="Gene3D" id="3.40.50.300">
    <property type="entry name" value="P-loop containing nucleotide triphosphate hydrolases"/>
    <property type="match status" value="1"/>
</dbReference>
<dbReference type="EMBL" id="MUIE01000178">
    <property type="protein sequence ID" value="OQX35234.1"/>
    <property type="molecule type" value="Genomic_DNA"/>
</dbReference>
<dbReference type="Pfam" id="PF00072">
    <property type="entry name" value="Response_reg"/>
    <property type="match status" value="1"/>
</dbReference>
<dbReference type="EMBL" id="PQCO01000191">
    <property type="protein sequence ID" value="PUE01889.1"/>
    <property type="molecule type" value="Genomic_DNA"/>
</dbReference>
<dbReference type="GO" id="GO:0005524">
    <property type="term" value="F:ATP binding"/>
    <property type="evidence" value="ECO:0007669"/>
    <property type="project" value="UniProtKB-KW"/>
</dbReference>
<dbReference type="PROSITE" id="PS50045">
    <property type="entry name" value="SIGMA54_INTERACT_4"/>
    <property type="match status" value="1"/>
</dbReference>
<gene>
    <name evidence="9" type="ORF">B0D84_02615</name>
    <name evidence="10" type="ORF">C3L24_07140</name>
</gene>
<dbReference type="PANTHER" id="PTHR32071">
    <property type="entry name" value="TRANSCRIPTIONAL REGULATORY PROTEIN"/>
    <property type="match status" value="1"/>
</dbReference>
<evidence type="ECO:0000313" key="9">
    <source>
        <dbReference type="EMBL" id="OQX35234.1"/>
    </source>
</evidence>
<dbReference type="GO" id="GO:0043565">
    <property type="term" value="F:sequence-specific DNA binding"/>
    <property type="evidence" value="ECO:0007669"/>
    <property type="project" value="InterPro"/>
</dbReference>
<dbReference type="InterPro" id="IPR002197">
    <property type="entry name" value="HTH_Fis"/>
</dbReference>
<dbReference type="Pfam" id="PF02954">
    <property type="entry name" value="HTH_8"/>
    <property type="match status" value="1"/>
</dbReference>
<dbReference type="Gene3D" id="1.10.8.60">
    <property type="match status" value="1"/>
</dbReference>
<dbReference type="PROSITE" id="PS50110">
    <property type="entry name" value="RESPONSE_REGULATORY"/>
    <property type="match status" value="1"/>
</dbReference>
<name>A0A657PY99_9GAMM</name>
<dbReference type="Proteomes" id="UP000250928">
    <property type="component" value="Unassembled WGS sequence"/>
</dbReference>
<evidence type="ECO:0000256" key="3">
    <source>
        <dbReference type="ARBA" id="ARBA00023015"/>
    </source>
</evidence>
<dbReference type="CDD" id="cd00009">
    <property type="entry name" value="AAA"/>
    <property type="match status" value="1"/>
</dbReference>
<evidence type="ECO:0000313" key="11">
    <source>
        <dbReference type="Proteomes" id="UP000243361"/>
    </source>
</evidence>
<keyword evidence="11" id="KW-1185">Reference proteome</keyword>
<keyword evidence="4" id="KW-0238">DNA-binding</keyword>
<organism evidence="10 12">
    <name type="scientific">Candidatus Sedimenticola endophacoides</name>
    <dbReference type="NCBI Taxonomy" id="2548426"/>
    <lineage>
        <taxon>Bacteria</taxon>
        <taxon>Pseudomonadati</taxon>
        <taxon>Pseudomonadota</taxon>
        <taxon>Gammaproteobacteria</taxon>
        <taxon>Chromatiales</taxon>
        <taxon>Sedimenticolaceae</taxon>
        <taxon>Sedimenticola</taxon>
    </lineage>
</organism>
<dbReference type="FunFam" id="3.40.50.300:FF:000006">
    <property type="entry name" value="DNA-binding transcriptional regulator NtrC"/>
    <property type="match status" value="1"/>
</dbReference>
<keyword evidence="1" id="KW-0547">Nucleotide-binding</keyword>
<reference evidence="10 12" key="2">
    <citation type="submission" date="2018-01" db="EMBL/GenBank/DDBJ databases">
        <title>Novel co-symbiosis in the lucinid bivalve Phacoides pectinatus.</title>
        <authorList>
            <person name="Lim S.J."/>
            <person name="Davis B.G."/>
            <person name="Gill D.E."/>
            <person name="Engel A.S."/>
            <person name="Anderson L.C."/>
            <person name="Campbell B.J."/>
        </authorList>
    </citation>
    <scope>NUCLEOTIDE SEQUENCE [LARGE SCALE GENOMIC DNA]</scope>
    <source>
        <strain evidence="10">N3_P5</strain>
    </source>
</reference>
<feature type="domain" description="Sigma-54 factor interaction" evidence="7">
    <location>
        <begin position="139"/>
        <end position="367"/>
    </location>
</feature>
<dbReference type="InterPro" id="IPR001789">
    <property type="entry name" value="Sig_transdc_resp-reg_receiver"/>
</dbReference>
<dbReference type="InterPro" id="IPR027417">
    <property type="entry name" value="P-loop_NTPase"/>
</dbReference>
<evidence type="ECO:0000256" key="1">
    <source>
        <dbReference type="ARBA" id="ARBA00022741"/>
    </source>
</evidence>
<dbReference type="InterPro" id="IPR002078">
    <property type="entry name" value="Sigma_54_int"/>
</dbReference>
<dbReference type="GO" id="GO:0006355">
    <property type="term" value="P:regulation of DNA-templated transcription"/>
    <property type="evidence" value="ECO:0007669"/>
    <property type="project" value="InterPro"/>
</dbReference>
<dbReference type="Proteomes" id="UP000243361">
    <property type="component" value="Unassembled WGS sequence"/>
</dbReference>
<accession>A0A657PY99</accession>
<keyword evidence="3" id="KW-0805">Transcription regulation</keyword>
<evidence type="ECO:0000256" key="4">
    <source>
        <dbReference type="ARBA" id="ARBA00023125"/>
    </source>
</evidence>
<dbReference type="InterPro" id="IPR011006">
    <property type="entry name" value="CheY-like_superfamily"/>
</dbReference>
<keyword evidence="6" id="KW-0597">Phosphoprotein</keyword>
<sequence length="446" mass="50533">MKNEILVIEDDAILNQLLTRQLVRMGYKVHSANTWEEGYDYLTVKEPRLVLMDVHLPDANGLDKLPELVGQQPVIILTAYGSVQNAVQAMQAGAAEYLVKPVNLDELELTVQRVLANAALKFECDFIKSRQRSVKNNFMVGRSRALQEVDSLIDAVAPNDITVLIQGESGVGKELVARAVHDRSDRSARNFVAVDCCTLQEKLFESELFGHERGAFTGADRQKKGLIEGAEGGTIFLDEIGEIEPTIQAKLLRVLETNRFRRVGGTKDLQANVRIVAATNRDLEQLSREGSFRQDLYYRLGAFTIRVPPLRERRDDIKDLVEHFLHNHNFSRRINKTVTPAAMKQLNGYDWPGNIRELKNVVERAVILSRDHPSISVEQLSFGSSLQNPANEHYHLTFEEEPSLEQVEALHIKQLLERYDGHRMTVANTLGVSVRNLYRLIKKYDL</sequence>
<evidence type="ECO:0000256" key="2">
    <source>
        <dbReference type="ARBA" id="ARBA00022840"/>
    </source>
</evidence>
<dbReference type="Gene3D" id="3.40.50.2300">
    <property type="match status" value="1"/>
</dbReference>
<evidence type="ECO:0000256" key="5">
    <source>
        <dbReference type="ARBA" id="ARBA00023163"/>
    </source>
</evidence>
<reference evidence="9 11" key="1">
    <citation type="submission" date="2017-02" db="EMBL/GenBank/DDBJ databases">
        <title>Novel co-symbiosis in the unique lucinid bivalve Phacoides pectinatus.</title>
        <authorList>
            <person name="Lim S.J."/>
            <person name="Davis B.G."/>
            <person name="Gill D.E."/>
            <person name="Engel A.S."/>
            <person name="Anderson L.C."/>
            <person name="Campbell B.J."/>
        </authorList>
    </citation>
    <scope>NUCLEOTIDE SEQUENCE [LARGE SCALE GENOMIC DNA]</scope>
    <source>
        <strain evidence="9">LUC13016_P6</strain>
    </source>
</reference>
<dbReference type="InterPro" id="IPR058031">
    <property type="entry name" value="AAA_lid_NorR"/>
</dbReference>